<dbReference type="InterPro" id="IPR000424">
    <property type="entry name" value="Primosome_PriB/ssb"/>
</dbReference>
<dbReference type="EMBL" id="WPIK01000010">
    <property type="protein sequence ID" value="MVN22372.1"/>
    <property type="molecule type" value="Genomic_DNA"/>
</dbReference>
<dbReference type="PIRSF" id="PIRSF002070">
    <property type="entry name" value="SSB"/>
    <property type="match status" value="1"/>
</dbReference>
<dbReference type="CDD" id="cd04496">
    <property type="entry name" value="SSB_OBF"/>
    <property type="match status" value="1"/>
</dbReference>
<evidence type="ECO:0000313" key="5">
    <source>
        <dbReference type="Proteomes" id="UP000462014"/>
    </source>
</evidence>
<dbReference type="GO" id="GO:0003697">
    <property type="term" value="F:single-stranded DNA binding"/>
    <property type="evidence" value="ECO:0007669"/>
    <property type="project" value="InterPro"/>
</dbReference>
<dbReference type="PANTHER" id="PTHR10302">
    <property type="entry name" value="SINGLE-STRANDED DNA-BINDING PROTEIN"/>
    <property type="match status" value="1"/>
</dbReference>
<evidence type="ECO:0000256" key="1">
    <source>
        <dbReference type="ARBA" id="ARBA00023125"/>
    </source>
</evidence>
<dbReference type="Pfam" id="PF00436">
    <property type="entry name" value="SSB"/>
    <property type="match status" value="1"/>
</dbReference>
<gene>
    <name evidence="4" type="primary">ssb</name>
    <name evidence="4" type="ORF">GO621_12585</name>
</gene>
<dbReference type="NCBIfam" id="TIGR00621">
    <property type="entry name" value="ssb"/>
    <property type="match status" value="1"/>
</dbReference>
<dbReference type="InterPro" id="IPR011344">
    <property type="entry name" value="ssDNA-bd"/>
</dbReference>
<dbReference type="PROSITE" id="PS50935">
    <property type="entry name" value="SSB"/>
    <property type="match status" value="1"/>
</dbReference>
<proteinExistence type="predicted"/>
<keyword evidence="5" id="KW-1185">Reference proteome</keyword>
<reference evidence="4 5" key="1">
    <citation type="submission" date="2019-12" db="EMBL/GenBank/DDBJ databases">
        <title>Mucilaginibacter sp. HMF7410 genome sequencing and assembly.</title>
        <authorList>
            <person name="Kang H."/>
            <person name="Cha I."/>
            <person name="Kim H."/>
            <person name="Joh K."/>
        </authorList>
    </citation>
    <scope>NUCLEOTIDE SEQUENCE [LARGE SCALE GENOMIC DNA]</scope>
    <source>
        <strain evidence="4 5">HMF7410</strain>
    </source>
</reference>
<organism evidence="4 5">
    <name type="scientific">Mucilaginibacter arboris</name>
    <dbReference type="NCBI Taxonomy" id="2682090"/>
    <lineage>
        <taxon>Bacteria</taxon>
        <taxon>Pseudomonadati</taxon>
        <taxon>Bacteroidota</taxon>
        <taxon>Sphingobacteriia</taxon>
        <taxon>Sphingobacteriales</taxon>
        <taxon>Sphingobacteriaceae</taxon>
        <taxon>Mucilaginibacter</taxon>
    </lineage>
</organism>
<evidence type="ECO:0000313" key="4">
    <source>
        <dbReference type="EMBL" id="MVN22372.1"/>
    </source>
</evidence>
<sequence>MFTNSGINKVFLVGNIGKEPKLHNFTDQPEVLCFPLVTKEIIKKNGEDFELVEWHNIKIPKDVAATNSRQLQKGYLLHVEGKIQTRSFYDEQQIKKYKLEIIVTKFQVLSAVPEPETVLQNI</sequence>
<dbReference type="SUPFAM" id="SSF50249">
    <property type="entry name" value="Nucleic acid-binding proteins"/>
    <property type="match status" value="1"/>
</dbReference>
<comment type="caution">
    <text evidence="4">The sequence shown here is derived from an EMBL/GenBank/DDBJ whole genome shotgun (WGS) entry which is preliminary data.</text>
</comment>
<name>A0A7K1SYI0_9SPHI</name>
<dbReference type="InterPro" id="IPR012340">
    <property type="entry name" value="NA-bd_OB-fold"/>
</dbReference>
<dbReference type="PANTHER" id="PTHR10302:SF0">
    <property type="entry name" value="SINGLE-STRANDED DNA-BINDING PROTEIN, MITOCHONDRIAL"/>
    <property type="match status" value="1"/>
</dbReference>
<dbReference type="AlphaFoldDB" id="A0A7K1SYI0"/>
<dbReference type="Proteomes" id="UP000462014">
    <property type="component" value="Unassembled WGS sequence"/>
</dbReference>
<evidence type="ECO:0000256" key="2">
    <source>
        <dbReference type="PIRNR" id="PIRNR002070"/>
    </source>
</evidence>
<accession>A0A7K1SYI0</accession>
<keyword evidence="1 2" id="KW-0238">DNA-binding</keyword>
<dbReference type="RefSeq" id="WP_157567531.1">
    <property type="nucleotide sequence ID" value="NZ_WPIK01000010.1"/>
</dbReference>
<dbReference type="GO" id="GO:0009295">
    <property type="term" value="C:nucleoid"/>
    <property type="evidence" value="ECO:0007669"/>
    <property type="project" value="TreeGrafter"/>
</dbReference>
<evidence type="ECO:0000256" key="3">
    <source>
        <dbReference type="RuleBase" id="RU000524"/>
    </source>
</evidence>
<dbReference type="Gene3D" id="2.40.50.140">
    <property type="entry name" value="Nucleic acid-binding proteins"/>
    <property type="match status" value="1"/>
</dbReference>
<dbReference type="GO" id="GO:0006260">
    <property type="term" value="P:DNA replication"/>
    <property type="evidence" value="ECO:0007669"/>
    <property type="project" value="InterPro"/>
</dbReference>
<protein>
    <recommendedName>
        <fullName evidence="2 3">Single-stranded DNA-binding protein</fullName>
    </recommendedName>
</protein>